<dbReference type="InterPro" id="IPR001584">
    <property type="entry name" value="Integrase_cat-core"/>
</dbReference>
<dbReference type="Proteomes" id="UP000765509">
    <property type="component" value="Unassembled WGS sequence"/>
</dbReference>
<keyword evidence="10" id="KW-0695">RNA-directed DNA polymerase</keyword>
<dbReference type="GO" id="GO:0016787">
    <property type="term" value="F:hydrolase activity"/>
    <property type="evidence" value="ECO:0007669"/>
    <property type="project" value="UniProtKB-KW"/>
</dbReference>
<protein>
    <recommendedName>
        <fullName evidence="15">Integrase catalytic domain-containing protein</fullName>
    </recommendedName>
</protein>
<evidence type="ECO:0000256" key="12">
    <source>
        <dbReference type="ARBA" id="ARBA00023172"/>
    </source>
</evidence>
<keyword evidence="5" id="KW-0255">Endonuclease</keyword>
<feature type="domain" description="Integrase catalytic" evidence="15">
    <location>
        <begin position="98"/>
        <end position="229"/>
    </location>
</feature>
<keyword evidence="8" id="KW-0694">RNA-binding</keyword>
<dbReference type="GO" id="GO:0003723">
    <property type="term" value="F:RNA binding"/>
    <property type="evidence" value="ECO:0007669"/>
    <property type="project" value="UniProtKB-KW"/>
</dbReference>
<evidence type="ECO:0000256" key="13">
    <source>
        <dbReference type="ARBA" id="ARBA00048173"/>
    </source>
</evidence>
<dbReference type="Gene3D" id="3.30.420.10">
    <property type="entry name" value="Ribonuclease H-like superfamily/Ribonuclease H"/>
    <property type="match status" value="1"/>
</dbReference>
<keyword evidence="11" id="KW-0239">DNA-directed DNA polymerase</keyword>
<keyword evidence="9" id="KW-0229">DNA integration</keyword>
<dbReference type="EMBL" id="AVOT02006907">
    <property type="protein sequence ID" value="MBW0482730.1"/>
    <property type="molecule type" value="Genomic_DNA"/>
</dbReference>
<evidence type="ECO:0000256" key="3">
    <source>
        <dbReference type="ARBA" id="ARBA00022722"/>
    </source>
</evidence>
<organism evidence="16 17">
    <name type="scientific">Austropuccinia psidii MF-1</name>
    <dbReference type="NCBI Taxonomy" id="1389203"/>
    <lineage>
        <taxon>Eukaryota</taxon>
        <taxon>Fungi</taxon>
        <taxon>Dikarya</taxon>
        <taxon>Basidiomycota</taxon>
        <taxon>Pucciniomycotina</taxon>
        <taxon>Pucciniomycetes</taxon>
        <taxon>Pucciniales</taxon>
        <taxon>Sphaerophragmiaceae</taxon>
        <taxon>Austropuccinia</taxon>
    </lineage>
</organism>
<evidence type="ECO:0000256" key="10">
    <source>
        <dbReference type="ARBA" id="ARBA00022918"/>
    </source>
</evidence>
<proteinExistence type="predicted"/>
<dbReference type="GO" id="GO:0046872">
    <property type="term" value="F:metal ion binding"/>
    <property type="evidence" value="ECO:0007669"/>
    <property type="project" value="UniProtKB-KW"/>
</dbReference>
<dbReference type="GO" id="GO:0004519">
    <property type="term" value="F:endonuclease activity"/>
    <property type="evidence" value="ECO:0007669"/>
    <property type="project" value="UniProtKB-KW"/>
</dbReference>
<dbReference type="OrthoDB" id="7691805at2759"/>
<keyword evidence="4" id="KW-0479">Metal-binding</keyword>
<gene>
    <name evidence="16" type="ORF">O181_022445</name>
</gene>
<dbReference type="InterPro" id="IPR039537">
    <property type="entry name" value="Retrotran_Ty1/copia-like"/>
</dbReference>
<keyword evidence="2" id="KW-0548">Nucleotidyltransferase</keyword>
<evidence type="ECO:0000256" key="7">
    <source>
        <dbReference type="ARBA" id="ARBA00022842"/>
    </source>
</evidence>
<dbReference type="AlphaFoldDB" id="A0A9Q3CHD9"/>
<evidence type="ECO:0000256" key="8">
    <source>
        <dbReference type="ARBA" id="ARBA00022884"/>
    </source>
</evidence>
<comment type="catalytic activity">
    <reaction evidence="14">
        <text>DNA(n) + a 2'-deoxyribonucleoside 5'-triphosphate = DNA(n+1) + diphosphate</text>
        <dbReference type="Rhea" id="RHEA:22508"/>
        <dbReference type="Rhea" id="RHEA-COMP:17339"/>
        <dbReference type="Rhea" id="RHEA-COMP:17340"/>
        <dbReference type="ChEBI" id="CHEBI:33019"/>
        <dbReference type="ChEBI" id="CHEBI:61560"/>
        <dbReference type="ChEBI" id="CHEBI:173112"/>
        <dbReference type="EC" id="2.7.7.7"/>
    </reaction>
</comment>
<dbReference type="GO" id="GO:0006310">
    <property type="term" value="P:DNA recombination"/>
    <property type="evidence" value="ECO:0007669"/>
    <property type="project" value="UniProtKB-KW"/>
</dbReference>
<evidence type="ECO:0000256" key="6">
    <source>
        <dbReference type="ARBA" id="ARBA00022801"/>
    </source>
</evidence>
<evidence type="ECO:0000256" key="9">
    <source>
        <dbReference type="ARBA" id="ARBA00022908"/>
    </source>
</evidence>
<reference evidence="16" key="1">
    <citation type="submission" date="2021-03" db="EMBL/GenBank/DDBJ databases">
        <title>Draft genome sequence of rust myrtle Austropuccinia psidii MF-1, a brazilian biotype.</title>
        <authorList>
            <person name="Quecine M.C."/>
            <person name="Pachon D.M.R."/>
            <person name="Bonatelli M.L."/>
            <person name="Correr F.H."/>
            <person name="Franceschini L.M."/>
            <person name="Leite T.F."/>
            <person name="Margarido G.R.A."/>
            <person name="Almeida C.A."/>
            <person name="Ferrarezi J.A."/>
            <person name="Labate C.A."/>
        </authorList>
    </citation>
    <scope>NUCLEOTIDE SEQUENCE</scope>
    <source>
        <strain evidence="16">MF-1</strain>
    </source>
</reference>
<accession>A0A9Q3CHD9</accession>
<dbReference type="InterPro" id="IPR036397">
    <property type="entry name" value="RNaseH_sf"/>
</dbReference>
<keyword evidence="3" id="KW-0540">Nuclease</keyword>
<dbReference type="GO" id="GO:0032196">
    <property type="term" value="P:transposition"/>
    <property type="evidence" value="ECO:0007669"/>
    <property type="project" value="UniProtKB-KW"/>
</dbReference>
<evidence type="ECO:0000256" key="1">
    <source>
        <dbReference type="ARBA" id="ARBA00022578"/>
    </source>
</evidence>
<dbReference type="InterPro" id="IPR012337">
    <property type="entry name" value="RNaseH-like_sf"/>
</dbReference>
<comment type="catalytic activity">
    <reaction evidence="13">
        <text>DNA(n) + a 2'-deoxyribonucleoside 5'-triphosphate = DNA(n+1) + diphosphate</text>
        <dbReference type="Rhea" id="RHEA:22508"/>
        <dbReference type="Rhea" id="RHEA-COMP:17339"/>
        <dbReference type="Rhea" id="RHEA-COMP:17340"/>
        <dbReference type="ChEBI" id="CHEBI:33019"/>
        <dbReference type="ChEBI" id="CHEBI:61560"/>
        <dbReference type="ChEBI" id="CHEBI:173112"/>
        <dbReference type="EC" id="2.7.7.49"/>
    </reaction>
</comment>
<dbReference type="PANTHER" id="PTHR42648:SF11">
    <property type="entry name" value="TRANSPOSON TY4-P GAG-POL POLYPROTEIN"/>
    <property type="match status" value="1"/>
</dbReference>
<dbReference type="GO" id="GO:0003964">
    <property type="term" value="F:RNA-directed DNA polymerase activity"/>
    <property type="evidence" value="ECO:0007669"/>
    <property type="project" value="UniProtKB-KW"/>
</dbReference>
<dbReference type="SUPFAM" id="SSF53098">
    <property type="entry name" value="Ribonuclease H-like"/>
    <property type="match status" value="1"/>
</dbReference>
<evidence type="ECO:0000256" key="5">
    <source>
        <dbReference type="ARBA" id="ARBA00022759"/>
    </source>
</evidence>
<dbReference type="PROSITE" id="PS50994">
    <property type="entry name" value="INTEGRASE"/>
    <property type="match status" value="1"/>
</dbReference>
<evidence type="ECO:0000256" key="2">
    <source>
        <dbReference type="ARBA" id="ARBA00022695"/>
    </source>
</evidence>
<evidence type="ECO:0000313" key="17">
    <source>
        <dbReference type="Proteomes" id="UP000765509"/>
    </source>
</evidence>
<keyword evidence="17" id="KW-1185">Reference proteome</keyword>
<keyword evidence="7" id="KW-0460">Magnesium</keyword>
<evidence type="ECO:0000256" key="11">
    <source>
        <dbReference type="ARBA" id="ARBA00022932"/>
    </source>
</evidence>
<keyword evidence="12" id="KW-0233">DNA recombination</keyword>
<evidence type="ECO:0000256" key="14">
    <source>
        <dbReference type="ARBA" id="ARBA00049244"/>
    </source>
</evidence>
<evidence type="ECO:0000256" key="4">
    <source>
        <dbReference type="ARBA" id="ARBA00022723"/>
    </source>
</evidence>
<dbReference type="GO" id="GO:0005634">
    <property type="term" value="C:nucleus"/>
    <property type="evidence" value="ECO:0007669"/>
    <property type="project" value="UniProtKB-ARBA"/>
</dbReference>
<dbReference type="PANTHER" id="PTHR42648">
    <property type="entry name" value="TRANSPOSASE, PUTATIVE-RELATED"/>
    <property type="match status" value="1"/>
</dbReference>
<dbReference type="GO" id="GO:0015074">
    <property type="term" value="P:DNA integration"/>
    <property type="evidence" value="ECO:0007669"/>
    <property type="project" value="UniProtKB-KW"/>
</dbReference>
<evidence type="ECO:0000259" key="15">
    <source>
        <dbReference type="PROSITE" id="PS50994"/>
    </source>
</evidence>
<name>A0A9Q3CHD9_9BASI</name>
<evidence type="ECO:0000313" key="16">
    <source>
        <dbReference type="EMBL" id="MBW0482730.1"/>
    </source>
</evidence>
<keyword evidence="1" id="KW-0815">Transposition</keyword>
<comment type="caution">
    <text evidence="16">The sequence shown here is derived from an EMBL/GenBank/DDBJ whole genome shotgun (WGS) entry which is preliminary data.</text>
</comment>
<keyword evidence="6" id="KW-0378">Hydrolase</keyword>
<keyword evidence="11" id="KW-0808">Transferase</keyword>
<dbReference type="GO" id="GO:0003887">
    <property type="term" value="F:DNA-directed DNA polymerase activity"/>
    <property type="evidence" value="ECO:0007669"/>
    <property type="project" value="UniProtKB-KW"/>
</dbReference>
<sequence>MIQLLEESIFIEELAKEKFKIVINCENTITGQIINGLMSVTHEEPKVLMSDGDVWHHRIGNPSKQAIKTLGLLSFSSTCETCILGKLALLPFSSSFLKVNQPLECIHIDLVGPITPESNSGFQYFLTIADQITSFKSVIFLKAKNEALKEFISWKTYTENLHSLKINKPVRNKGGEFENKIFSMLASSCSFVHLFTPTYTPEHNGFVEHANRTILDKARCLLLTSKLPI</sequence>